<keyword evidence="3" id="KW-1185">Reference proteome</keyword>
<dbReference type="PANTHER" id="PTHR33678">
    <property type="entry name" value="BLL1576 PROTEIN"/>
    <property type="match status" value="1"/>
</dbReference>
<organism evidence="2 3">
    <name type="scientific">Prosthecobacter algae</name>
    <dbReference type="NCBI Taxonomy" id="1144682"/>
    <lineage>
        <taxon>Bacteria</taxon>
        <taxon>Pseudomonadati</taxon>
        <taxon>Verrucomicrobiota</taxon>
        <taxon>Verrucomicrobiia</taxon>
        <taxon>Verrucomicrobiales</taxon>
        <taxon>Verrucomicrobiaceae</taxon>
        <taxon>Prosthecobacter</taxon>
    </lineage>
</organism>
<protein>
    <recommendedName>
        <fullName evidence="1">Transposase IS66 central domain-containing protein</fullName>
    </recommendedName>
</protein>
<name>A0ABP9P1Z8_9BACT</name>
<proteinExistence type="predicted"/>
<evidence type="ECO:0000259" key="1">
    <source>
        <dbReference type="Pfam" id="PF03050"/>
    </source>
</evidence>
<dbReference type="Pfam" id="PF03050">
    <property type="entry name" value="DDE_Tnp_IS66"/>
    <property type="match status" value="1"/>
</dbReference>
<feature type="domain" description="Transposase IS66 central" evidence="1">
    <location>
        <begin position="1"/>
        <end position="31"/>
    </location>
</feature>
<comment type="caution">
    <text evidence="2">The sequence shown here is derived from an EMBL/GenBank/DDBJ whole genome shotgun (WGS) entry which is preliminary data.</text>
</comment>
<gene>
    <name evidence="2" type="ORF">GCM10023213_08170</name>
</gene>
<dbReference type="EMBL" id="BAABIA010000002">
    <property type="protein sequence ID" value="GAA5135245.1"/>
    <property type="molecule type" value="Genomic_DNA"/>
</dbReference>
<sequence>MEIDNNPVENSIRPTAIGKKNWLFMGHPKSGSRAATFYTLMGNCHREGINAEAYLTDLFTRLPAETNQTGHRRTPKAWATDQRALNQSLGKHCADTV</sequence>
<dbReference type="Proteomes" id="UP001499852">
    <property type="component" value="Unassembled WGS sequence"/>
</dbReference>
<dbReference type="InterPro" id="IPR052344">
    <property type="entry name" value="Transposase-related"/>
</dbReference>
<dbReference type="PANTHER" id="PTHR33678:SF1">
    <property type="entry name" value="BLL1576 PROTEIN"/>
    <property type="match status" value="1"/>
</dbReference>
<dbReference type="InterPro" id="IPR004291">
    <property type="entry name" value="Transposase_IS66_central"/>
</dbReference>
<accession>A0ABP9P1Z8</accession>
<evidence type="ECO:0000313" key="3">
    <source>
        <dbReference type="Proteomes" id="UP001499852"/>
    </source>
</evidence>
<evidence type="ECO:0000313" key="2">
    <source>
        <dbReference type="EMBL" id="GAA5135245.1"/>
    </source>
</evidence>
<dbReference type="RefSeq" id="WP_425571964.1">
    <property type="nucleotide sequence ID" value="NZ_BAABIA010000002.1"/>
</dbReference>
<reference evidence="3" key="1">
    <citation type="journal article" date="2019" name="Int. J. Syst. Evol. Microbiol.">
        <title>The Global Catalogue of Microorganisms (GCM) 10K type strain sequencing project: providing services to taxonomists for standard genome sequencing and annotation.</title>
        <authorList>
            <consortium name="The Broad Institute Genomics Platform"/>
            <consortium name="The Broad Institute Genome Sequencing Center for Infectious Disease"/>
            <person name="Wu L."/>
            <person name="Ma J."/>
        </authorList>
    </citation>
    <scope>NUCLEOTIDE SEQUENCE [LARGE SCALE GENOMIC DNA]</scope>
    <source>
        <strain evidence="3">JCM 18053</strain>
    </source>
</reference>